<dbReference type="AlphaFoldDB" id="A0A8J3LMA8"/>
<sequence length="621" mass="68988">MRATKVFVRRRRAVVGLLAAVAVAVPLSVTGAAAGSANAADSTSRKCSYTSSQDVPARMRDGTILRSNVFTPTAPGKFPVILMRLPYNKDVAQTYVYAAPTYYASHCYVVVIQDVRGQYKSDGTFYTFRNEATDGYDSIEWAARLPHANGKVGMYGFSYPGATQWLPATLRPPHLVTIVPAMTASDYHDGWTYEGGALDQSFAESWPLTTLANSSVRRYPDGAALDAGMNQAAQDLFSKWYWQLPLKDFSPLSPQDPRVAPYFYDWLKHPDNDAYWQQWSLRSRYSQVTVPTLNFDGWYDIFVKGALENFQGIRAQGGSEASRRGSKLVVGPWVHIPWNRQVGQVDFGPQADNPIDQLQLKWFDFWLKGIRNGVDKDPAVRIFVMGANKWRTADTWPLPGTEYRNYYLGSLGNANTLTGTGTLSAGVPMSGSATDHYVYDPANPVPSFGGRFQASVPGGPYDQRLIEQRPDVLVYSTPPLQQNTEVTGPITVTLYAASSAPDTDWTAKLTDVHPDGTSMLIEYGIQRARYRDSETEPSLITPNQIYKYTIEVWPTSNLFKAGHQIRLEISSSNFPMFDRNPNTGHPFGQDAELQPANQTIYHDAEHPSAITLPIMPNPIAD</sequence>
<dbReference type="Gene3D" id="1.10.3020.10">
    <property type="entry name" value="alpha-amino acid ester hydrolase ( Helical cap domain)"/>
    <property type="match status" value="1"/>
</dbReference>
<dbReference type="EMBL" id="BONU01000030">
    <property type="protein sequence ID" value="GIG75357.1"/>
    <property type="molecule type" value="Genomic_DNA"/>
</dbReference>
<accession>A0A8J3LMA8</accession>
<keyword evidence="1" id="KW-0378">Hydrolase</keyword>
<dbReference type="GO" id="GO:0008239">
    <property type="term" value="F:dipeptidyl-peptidase activity"/>
    <property type="evidence" value="ECO:0007669"/>
    <property type="project" value="InterPro"/>
</dbReference>
<dbReference type="Gene3D" id="2.60.120.260">
    <property type="entry name" value="Galactose-binding domain-like"/>
    <property type="match status" value="1"/>
</dbReference>
<dbReference type="Pfam" id="PF08530">
    <property type="entry name" value="PepX_C"/>
    <property type="match status" value="1"/>
</dbReference>
<dbReference type="SMART" id="SM00939">
    <property type="entry name" value="PepX_C"/>
    <property type="match status" value="1"/>
</dbReference>
<gene>
    <name evidence="4" type="ORF">Pfl04_37610</name>
</gene>
<dbReference type="RefSeq" id="WP_203981465.1">
    <property type="nucleotide sequence ID" value="NZ_BAAAQJ010000003.1"/>
</dbReference>
<comment type="caution">
    <text evidence="4">The sequence shown here is derived from an EMBL/GenBank/DDBJ whole genome shotgun (WGS) entry which is preliminary data.</text>
</comment>
<evidence type="ECO:0000259" key="3">
    <source>
        <dbReference type="SMART" id="SM00939"/>
    </source>
</evidence>
<feature type="chain" id="PRO_5035227673" evidence="2">
    <location>
        <begin position="40"/>
        <end position="621"/>
    </location>
</feature>
<dbReference type="PANTHER" id="PTHR43056">
    <property type="entry name" value="PEPTIDASE S9 PROLYL OLIGOPEPTIDASE"/>
    <property type="match status" value="1"/>
</dbReference>
<dbReference type="InterPro" id="IPR013736">
    <property type="entry name" value="Xaa-Pro_dipept_C"/>
</dbReference>
<dbReference type="PANTHER" id="PTHR43056:SF10">
    <property type="entry name" value="COCE_NOND FAMILY, PUTATIVE (AFU_ORTHOLOGUE AFUA_7G00600)-RELATED"/>
    <property type="match status" value="1"/>
</dbReference>
<reference evidence="4" key="1">
    <citation type="submission" date="2021-01" db="EMBL/GenBank/DDBJ databases">
        <title>Whole genome shotgun sequence of Planosporangium flavigriseum NBRC 105377.</title>
        <authorList>
            <person name="Komaki H."/>
            <person name="Tamura T."/>
        </authorList>
    </citation>
    <scope>NUCLEOTIDE SEQUENCE</scope>
    <source>
        <strain evidence="4">NBRC 105377</strain>
    </source>
</reference>
<proteinExistence type="predicted"/>
<dbReference type="NCBIfam" id="TIGR00976">
    <property type="entry name" value="CocE_NonD"/>
    <property type="match status" value="1"/>
</dbReference>
<feature type="signal peptide" evidence="2">
    <location>
        <begin position="1"/>
        <end position="39"/>
    </location>
</feature>
<evidence type="ECO:0000313" key="4">
    <source>
        <dbReference type="EMBL" id="GIG75357.1"/>
    </source>
</evidence>
<dbReference type="SUPFAM" id="SSF53474">
    <property type="entry name" value="alpha/beta-Hydrolases"/>
    <property type="match status" value="1"/>
</dbReference>
<keyword evidence="5" id="KW-1185">Reference proteome</keyword>
<evidence type="ECO:0000256" key="2">
    <source>
        <dbReference type="SAM" id="SignalP"/>
    </source>
</evidence>
<feature type="domain" description="Xaa-Pro dipeptidyl-peptidase C-terminal" evidence="3">
    <location>
        <begin position="360"/>
        <end position="611"/>
    </location>
</feature>
<dbReference type="InterPro" id="IPR000383">
    <property type="entry name" value="Xaa-Pro-like_dom"/>
</dbReference>
<evidence type="ECO:0000313" key="5">
    <source>
        <dbReference type="Proteomes" id="UP000653674"/>
    </source>
</evidence>
<dbReference type="SUPFAM" id="SSF49785">
    <property type="entry name" value="Galactose-binding domain-like"/>
    <property type="match status" value="1"/>
</dbReference>
<dbReference type="InterPro" id="IPR029058">
    <property type="entry name" value="AB_hydrolase_fold"/>
</dbReference>
<organism evidence="4 5">
    <name type="scientific">Planosporangium flavigriseum</name>
    <dbReference type="NCBI Taxonomy" id="373681"/>
    <lineage>
        <taxon>Bacteria</taxon>
        <taxon>Bacillati</taxon>
        <taxon>Actinomycetota</taxon>
        <taxon>Actinomycetes</taxon>
        <taxon>Micromonosporales</taxon>
        <taxon>Micromonosporaceae</taxon>
        <taxon>Planosporangium</taxon>
    </lineage>
</organism>
<dbReference type="Pfam" id="PF02129">
    <property type="entry name" value="Peptidase_S15"/>
    <property type="match status" value="1"/>
</dbReference>
<evidence type="ECO:0000256" key="1">
    <source>
        <dbReference type="ARBA" id="ARBA00022801"/>
    </source>
</evidence>
<dbReference type="InterPro" id="IPR005674">
    <property type="entry name" value="CocE/Ser_esterase"/>
</dbReference>
<dbReference type="Gene3D" id="3.40.50.1820">
    <property type="entry name" value="alpha/beta hydrolase"/>
    <property type="match status" value="1"/>
</dbReference>
<name>A0A8J3LMA8_9ACTN</name>
<keyword evidence="2" id="KW-0732">Signal</keyword>
<dbReference type="Proteomes" id="UP000653674">
    <property type="component" value="Unassembled WGS sequence"/>
</dbReference>
<dbReference type="InterPro" id="IPR008979">
    <property type="entry name" value="Galactose-bd-like_sf"/>
</dbReference>
<dbReference type="InterPro" id="IPR050585">
    <property type="entry name" value="Xaa-Pro_dipeptidyl-ppase/CocE"/>
</dbReference>
<protein>
    <submittedName>
        <fullName evidence="4">Putative peptidase</fullName>
    </submittedName>
</protein>